<keyword evidence="3 7" id="KW-0378">Hydrolase</keyword>
<evidence type="ECO:0000256" key="5">
    <source>
        <dbReference type="ARBA" id="ARBA00023180"/>
    </source>
</evidence>
<dbReference type="Pfam" id="PF01731">
    <property type="entry name" value="Arylesterase"/>
    <property type="match status" value="1"/>
</dbReference>
<feature type="binding site" evidence="6">
    <location>
        <position position="84"/>
    </location>
    <ligand>
        <name>Ca(2+)</name>
        <dbReference type="ChEBI" id="CHEBI:29108"/>
        <label>1</label>
        <note>catalytic</note>
    </ligand>
</feature>
<evidence type="ECO:0000256" key="3">
    <source>
        <dbReference type="ARBA" id="ARBA00022801"/>
    </source>
</evidence>
<feature type="binding site" evidence="6">
    <location>
        <position position="28"/>
    </location>
    <ligand>
        <name>Ca(2+)</name>
        <dbReference type="ChEBI" id="CHEBI:29108"/>
        <label>1</label>
        <note>catalytic</note>
    </ligand>
</feature>
<sequence length="190" mass="20564">MGKLAVLSLAVIALAVLIGERLISLSVNDIVAVGAESFYATNDHYFTNEILKFVEPFLSLPWCDVIYFSPETVQVVAGGFLSANGINISPNKRQEVDVDSLCDNIEVDRESGDLWMGCHPNGLKCVFQDPNDPPGSEVIRIENILSEKPQVTQVYADDGSVIIGSSVATPYGGKLLIGTVYQKALICDLK</sequence>
<evidence type="ECO:0000313" key="9">
    <source>
        <dbReference type="EMBL" id="ROL47831.1"/>
    </source>
</evidence>
<evidence type="ECO:0000313" key="10">
    <source>
        <dbReference type="Proteomes" id="UP000281406"/>
    </source>
</evidence>
<dbReference type="InterPro" id="IPR011045">
    <property type="entry name" value="N2O_reductase_N"/>
</dbReference>
<dbReference type="AlphaFoldDB" id="A0A3N0YPM6"/>
<evidence type="ECO:0000256" key="1">
    <source>
        <dbReference type="ARBA" id="ARBA00000368"/>
    </source>
</evidence>
<feature type="signal peptide" evidence="8">
    <location>
        <begin position="1"/>
        <end position="15"/>
    </location>
</feature>
<dbReference type="OrthoDB" id="423498at2759"/>
<comment type="cofactor">
    <cofactor evidence="6 7">
        <name>Ca(2+)</name>
        <dbReference type="ChEBI" id="CHEBI:29108"/>
    </cofactor>
    <text evidence="6 7">Binds 2 calcium ions per subunit.</text>
</comment>
<dbReference type="PRINTS" id="PR01785">
    <property type="entry name" value="PARAOXONASE"/>
</dbReference>
<dbReference type="Gene3D" id="2.120.10.30">
    <property type="entry name" value="TolB, C-terminal domain"/>
    <property type="match status" value="2"/>
</dbReference>
<dbReference type="GO" id="GO:0004064">
    <property type="term" value="F:arylesterase activity"/>
    <property type="evidence" value="ECO:0007669"/>
    <property type="project" value="UniProtKB-UniRule"/>
</dbReference>
<accession>A0A3N0YPM6</accession>
<keyword evidence="8" id="KW-0732">Signal</keyword>
<comment type="catalytic activity">
    <reaction evidence="1 7">
        <text>a phenyl acetate + H2O = a phenol + acetate + H(+)</text>
        <dbReference type="Rhea" id="RHEA:17309"/>
        <dbReference type="ChEBI" id="CHEBI:15377"/>
        <dbReference type="ChEBI" id="CHEBI:15378"/>
        <dbReference type="ChEBI" id="CHEBI:30089"/>
        <dbReference type="ChEBI" id="CHEBI:33853"/>
        <dbReference type="ChEBI" id="CHEBI:140310"/>
        <dbReference type="EC" id="3.1.1.2"/>
    </reaction>
</comment>
<dbReference type="Proteomes" id="UP000281406">
    <property type="component" value="Unassembled WGS sequence"/>
</dbReference>
<dbReference type="InterPro" id="IPR002640">
    <property type="entry name" value="Arylesterase"/>
</dbReference>
<dbReference type="EC" id="3.1.1.2" evidence="7"/>
<dbReference type="PANTHER" id="PTHR11799:SF12">
    <property type="entry name" value="PARAOXONASE-RELATED"/>
    <property type="match status" value="1"/>
</dbReference>
<feature type="binding site" evidence="6">
    <location>
        <position position="104"/>
    </location>
    <ligand>
        <name>Ca(2+)</name>
        <dbReference type="ChEBI" id="CHEBI:29108"/>
        <label>1</label>
        <note>catalytic</note>
    </ligand>
</feature>
<keyword evidence="10" id="KW-1185">Reference proteome</keyword>
<keyword evidence="4 7" id="KW-1015">Disulfide bond</keyword>
<dbReference type="InterPro" id="IPR011042">
    <property type="entry name" value="6-blade_b-propeller_TolB-like"/>
</dbReference>
<dbReference type="EMBL" id="RJVU01035218">
    <property type="protein sequence ID" value="ROL47831.1"/>
    <property type="molecule type" value="Genomic_DNA"/>
</dbReference>
<dbReference type="InterPro" id="IPR051288">
    <property type="entry name" value="Serum_paraoxonase/arylesterase"/>
</dbReference>
<keyword evidence="6 7" id="KW-0106">Calcium</keyword>
<comment type="similarity">
    <text evidence="2 7">Belongs to the paraoxonase family.</text>
</comment>
<comment type="caution">
    <text evidence="9">The sequence shown here is derived from an EMBL/GenBank/DDBJ whole genome shotgun (WGS) entry which is preliminary data.</text>
</comment>
<reference evidence="9 10" key="1">
    <citation type="submission" date="2018-10" db="EMBL/GenBank/DDBJ databases">
        <title>Genome assembly for a Yunnan-Guizhou Plateau 3E fish, Anabarilius grahami (Regan), and its evolutionary and genetic applications.</title>
        <authorList>
            <person name="Jiang W."/>
        </authorList>
    </citation>
    <scope>NUCLEOTIDE SEQUENCE [LARGE SCALE GENOMIC DNA]</scope>
    <source>
        <strain evidence="9">AG-KIZ</strain>
        <tissue evidence="9">Muscle</tissue>
    </source>
</reference>
<feature type="chain" id="PRO_5018203049" description="Paraoxonase" evidence="8">
    <location>
        <begin position="16"/>
        <end position="190"/>
    </location>
</feature>
<dbReference type="PANTHER" id="PTHR11799">
    <property type="entry name" value="PARAOXONASE"/>
    <property type="match status" value="1"/>
</dbReference>
<evidence type="ECO:0000256" key="7">
    <source>
        <dbReference type="RuleBase" id="RU368025"/>
    </source>
</evidence>
<keyword evidence="5 7" id="KW-0325">Glycoprotein</keyword>
<evidence type="ECO:0000256" key="4">
    <source>
        <dbReference type="ARBA" id="ARBA00023157"/>
    </source>
</evidence>
<keyword evidence="6 7" id="KW-0479">Metal-binding</keyword>
<proteinExistence type="inferred from homology"/>
<protein>
    <recommendedName>
        <fullName evidence="7">Paraoxonase</fullName>
        <ecNumber evidence="7">3.1.1.2</ecNumber>
    </recommendedName>
</protein>
<evidence type="ECO:0000256" key="8">
    <source>
        <dbReference type="SAM" id="SignalP"/>
    </source>
</evidence>
<dbReference type="GO" id="GO:0046872">
    <property type="term" value="F:metal ion binding"/>
    <property type="evidence" value="ECO:0007669"/>
    <property type="project" value="UniProtKB-KW"/>
</dbReference>
<feature type="binding site" evidence="6">
    <location>
        <position position="29"/>
    </location>
    <ligand>
        <name>Ca(2+)</name>
        <dbReference type="ChEBI" id="CHEBI:29108"/>
        <label>1</label>
        <note>catalytic</note>
    </ligand>
</feature>
<organism evidence="9 10">
    <name type="scientific">Anabarilius grahami</name>
    <name type="common">Kanglang fish</name>
    <name type="synonym">Barilius grahami</name>
    <dbReference type="NCBI Taxonomy" id="495550"/>
    <lineage>
        <taxon>Eukaryota</taxon>
        <taxon>Metazoa</taxon>
        <taxon>Chordata</taxon>
        <taxon>Craniata</taxon>
        <taxon>Vertebrata</taxon>
        <taxon>Euteleostomi</taxon>
        <taxon>Actinopterygii</taxon>
        <taxon>Neopterygii</taxon>
        <taxon>Teleostei</taxon>
        <taxon>Ostariophysi</taxon>
        <taxon>Cypriniformes</taxon>
        <taxon>Xenocyprididae</taxon>
        <taxon>Xenocypridinae</taxon>
        <taxon>Xenocypridinae incertae sedis</taxon>
        <taxon>Anabarilius</taxon>
    </lineage>
</organism>
<gene>
    <name evidence="9" type="ORF">DPX16_18108</name>
</gene>
<name>A0A3N0YPM6_ANAGA</name>
<dbReference type="SUPFAM" id="SSF50974">
    <property type="entry name" value="Nitrous oxide reductase, N-terminal domain"/>
    <property type="match status" value="1"/>
</dbReference>
<evidence type="ECO:0000256" key="2">
    <source>
        <dbReference type="ARBA" id="ARBA00008595"/>
    </source>
</evidence>
<evidence type="ECO:0000256" key="6">
    <source>
        <dbReference type="PIRSR" id="PIRSR602640-2"/>
    </source>
</evidence>
<feature type="binding site" evidence="6">
    <location>
        <position position="103"/>
    </location>
    <ligand>
        <name>Ca(2+)</name>
        <dbReference type="ChEBI" id="CHEBI:29108"/>
        <label>1</label>
        <note>catalytic</note>
    </ligand>
</feature>